<evidence type="ECO:0000313" key="7">
    <source>
        <dbReference type="EMBL" id="ASY09635.1"/>
    </source>
</evidence>
<dbReference type="KEGG" id="abam:B1s21122_04755"/>
<dbReference type="Gene3D" id="3.40.190.10">
    <property type="entry name" value="Periplasmic binding protein-like II"/>
    <property type="match status" value="2"/>
</dbReference>
<dbReference type="Pfam" id="PF12849">
    <property type="entry name" value="PBP_like_2"/>
    <property type="match status" value="1"/>
</dbReference>
<reference evidence="8" key="1">
    <citation type="submission" date="2016-10" db="EMBL/GenBank/DDBJ databases">
        <title>High microdiversification within the ubiquitous acI lineage of Actinobacteria.</title>
        <authorList>
            <person name="Neuenschwander S.M."/>
            <person name="Salcher M."/>
            <person name="Ghai R."/>
            <person name="Pernthaler J."/>
        </authorList>
    </citation>
    <scope>NUCLEOTIDE SEQUENCE [LARGE SCALE GENOMIC DNA]</scope>
</reference>
<keyword evidence="8" id="KW-1185">Reference proteome</keyword>
<dbReference type="RefSeq" id="WP_095680942.1">
    <property type="nucleotide sequence ID" value="NZ_CP016768.2"/>
</dbReference>
<dbReference type="GO" id="GO:0043190">
    <property type="term" value="C:ATP-binding cassette (ABC) transporter complex"/>
    <property type="evidence" value="ECO:0007669"/>
    <property type="project" value="InterPro"/>
</dbReference>
<dbReference type="InterPro" id="IPR005673">
    <property type="entry name" value="ABC_phos-bd_PstS"/>
</dbReference>
<evidence type="ECO:0000256" key="1">
    <source>
        <dbReference type="ARBA" id="ARBA00008725"/>
    </source>
</evidence>
<evidence type="ECO:0000256" key="4">
    <source>
        <dbReference type="PIRNR" id="PIRNR002756"/>
    </source>
</evidence>
<dbReference type="PANTHER" id="PTHR42996:SF1">
    <property type="entry name" value="PHOSPHATE-BINDING PROTEIN PSTS"/>
    <property type="match status" value="1"/>
</dbReference>
<feature type="chain" id="PRO_5013168332" description="Phosphate-binding protein" evidence="5">
    <location>
        <begin position="27"/>
        <end position="395"/>
    </location>
</feature>
<keyword evidence="2 4" id="KW-0813">Transport</keyword>
<organism evidence="7 8">
    <name type="scientific">Candidatus Nanopelagicus limnae</name>
    <dbReference type="NCBI Taxonomy" id="1884634"/>
    <lineage>
        <taxon>Bacteria</taxon>
        <taxon>Bacillati</taxon>
        <taxon>Actinomycetota</taxon>
        <taxon>Actinomycetes</taxon>
        <taxon>Candidatus Nanopelagicales</taxon>
        <taxon>Candidatus Nanopelagicaceae</taxon>
        <taxon>Candidatus Nanopelagicus</taxon>
    </lineage>
</organism>
<sequence>MKFRKKIAVAALATSALILTSVPAHAGSINGSGATFAQPLIDVCKVEFTKATGHTINYTAGGSGKGRTDFTNNLVDFAASDAVYTSGFPAHLEYAPVYAAPIAIFYNLPTVKEPINISAETLAQIFGGEITKWNDPRIIEENQNVTIKTPVYKTKKEVVTVGGKKVTKTVPVLDKNGNPTVLRTTSKTVNITLPNQAITVYYRTDSSGTSEQFGKFLQGANAGKNAGVWPKTASGTFANSTPNNIANSFNFQGASGSALVAAGVKGKIGGIGYGELSWATDNKLPVASIKNAAGEFVAPSAAGTSAFLGGGTIQANGSLVADYVKAITGAYSIGTASYGLVYPESAKKDPEKQKIVAEWHTYLLEQCPKKFPEKGYVALTGPLYDKAKAQIAKIK</sequence>
<keyword evidence="3 4" id="KW-0592">Phosphate transport</keyword>
<dbReference type="EMBL" id="CP016768">
    <property type="protein sequence ID" value="ASY09635.1"/>
    <property type="molecule type" value="Genomic_DNA"/>
</dbReference>
<dbReference type="InterPro" id="IPR024370">
    <property type="entry name" value="PBP_domain"/>
</dbReference>
<dbReference type="GO" id="GO:0035435">
    <property type="term" value="P:phosphate ion transmembrane transport"/>
    <property type="evidence" value="ECO:0007669"/>
    <property type="project" value="InterPro"/>
</dbReference>
<evidence type="ECO:0000256" key="5">
    <source>
        <dbReference type="SAM" id="SignalP"/>
    </source>
</evidence>
<evidence type="ECO:0000256" key="3">
    <source>
        <dbReference type="ARBA" id="ARBA00022592"/>
    </source>
</evidence>
<feature type="domain" description="PBP" evidence="6">
    <location>
        <begin position="24"/>
        <end position="362"/>
    </location>
</feature>
<evidence type="ECO:0000256" key="2">
    <source>
        <dbReference type="ARBA" id="ARBA00022448"/>
    </source>
</evidence>
<dbReference type="GO" id="GO:0042301">
    <property type="term" value="F:phosphate ion binding"/>
    <property type="evidence" value="ECO:0007669"/>
    <property type="project" value="InterPro"/>
</dbReference>
<dbReference type="AlphaFoldDB" id="A0A249JYP0"/>
<protein>
    <recommendedName>
        <fullName evidence="4">Phosphate-binding protein</fullName>
    </recommendedName>
</protein>
<dbReference type="Proteomes" id="UP000217153">
    <property type="component" value="Chromosome"/>
</dbReference>
<evidence type="ECO:0000259" key="6">
    <source>
        <dbReference type="Pfam" id="PF12849"/>
    </source>
</evidence>
<feature type="signal peptide" evidence="5">
    <location>
        <begin position="1"/>
        <end position="26"/>
    </location>
</feature>
<dbReference type="PIRSF" id="PIRSF002756">
    <property type="entry name" value="PstS"/>
    <property type="match status" value="1"/>
</dbReference>
<dbReference type="InterPro" id="IPR050962">
    <property type="entry name" value="Phosphate-bind_PstS"/>
</dbReference>
<keyword evidence="5" id="KW-0732">Signal</keyword>
<accession>A0A249JYP0</accession>
<dbReference type="OrthoDB" id="9801510at2"/>
<dbReference type="PANTHER" id="PTHR42996">
    <property type="entry name" value="PHOSPHATE-BINDING PROTEIN PSTS"/>
    <property type="match status" value="1"/>
</dbReference>
<dbReference type="SUPFAM" id="SSF53850">
    <property type="entry name" value="Periplasmic binding protein-like II"/>
    <property type="match status" value="1"/>
</dbReference>
<comment type="similarity">
    <text evidence="1 4">Belongs to the PstS family.</text>
</comment>
<name>A0A249JYP0_9ACTN</name>
<evidence type="ECO:0000313" key="8">
    <source>
        <dbReference type="Proteomes" id="UP000217153"/>
    </source>
</evidence>
<gene>
    <name evidence="7" type="ORF">B1s21122_04755</name>
</gene>
<proteinExistence type="inferred from homology"/>